<dbReference type="Gene3D" id="2.60.120.560">
    <property type="entry name" value="Exo-inulinase, domain 1"/>
    <property type="match status" value="1"/>
</dbReference>
<dbReference type="InterPro" id="IPR013148">
    <property type="entry name" value="Glyco_hydro_32_N"/>
</dbReference>
<evidence type="ECO:0000259" key="6">
    <source>
        <dbReference type="Pfam" id="PF00251"/>
    </source>
</evidence>
<dbReference type="Gene3D" id="2.115.10.20">
    <property type="entry name" value="Glycosyl hydrolase domain, family 43"/>
    <property type="match status" value="2"/>
</dbReference>
<dbReference type="SUPFAM" id="SSF75005">
    <property type="entry name" value="Arabinanase/levansucrase/invertase"/>
    <property type="match status" value="1"/>
</dbReference>
<protein>
    <submittedName>
        <fullName evidence="8">Beta-fructofuranosidase/levanase/fructan beta-fructosidase</fullName>
    </submittedName>
</protein>
<dbReference type="AlphaFoldDB" id="A0A450SBW3"/>
<dbReference type="EMBL" id="CAADEX010000026">
    <property type="protein sequence ID" value="VFJ49778.1"/>
    <property type="molecule type" value="Genomic_DNA"/>
</dbReference>
<gene>
    <name evidence="8" type="ORF">BECKDK2373B_GA0170837_10269</name>
</gene>
<dbReference type="GO" id="GO:0005987">
    <property type="term" value="P:sucrose catabolic process"/>
    <property type="evidence" value="ECO:0007669"/>
    <property type="project" value="TreeGrafter"/>
</dbReference>
<dbReference type="CDD" id="cd18622">
    <property type="entry name" value="GH32_Inu-like"/>
    <property type="match status" value="1"/>
</dbReference>
<feature type="transmembrane region" description="Helical" evidence="5">
    <location>
        <begin position="80"/>
        <end position="100"/>
    </location>
</feature>
<keyword evidence="5" id="KW-0472">Membrane</keyword>
<feature type="domain" description="Glycosyl hydrolase family 32 C-terminal" evidence="7">
    <location>
        <begin position="585"/>
        <end position="739"/>
    </location>
</feature>
<dbReference type="InterPro" id="IPR001362">
    <property type="entry name" value="Glyco_hydro_32"/>
</dbReference>
<feature type="domain" description="Glycosyl hydrolase family 32 N-terminal" evidence="6">
    <location>
        <begin position="109"/>
        <end position="350"/>
    </location>
</feature>
<evidence type="ECO:0000256" key="2">
    <source>
        <dbReference type="ARBA" id="ARBA00022801"/>
    </source>
</evidence>
<comment type="similarity">
    <text evidence="1 4">Belongs to the glycosyl hydrolase 32 family.</text>
</comment>
<dbReference type="InterPro" id="IPR018053">
    <property type="entry name" value="Glyco_hydro_32_AS"/>
</dbReference>
<keyword evidence="2 4" id="KW-0378">Hydrolase</keyword>
<dbReference type="SUPFAM" id="SSF49899">
    <property type="entry name" value="Concanavalin A-like lectins/glucanases"/>
    <property type="match status" value="1"/>
</dbReference>
<dbReference type="InterPro" id="IPR013189">
    <property type="entry name" value="Glyco_hydro_32_C"/>
</dbReference>
<evidence type="ECO:0000256" key="3">
    <source>
        <dbReference type="ARBA" id="ARBA00023295"/>
    </source>
</evidence>
<dbReference type="GO" id="GO:0005737">
    <property type="term" value="C:cytoplasm"/>
    <property type="evidence" value="ECO:0007669"/>
    <property type="project" value="TreeGrafter"/>
</dbReference>
<accession>A0A450SBW3</accession>
<dbReference type="PANTHER" id="PTHR42800:SF1">
    <property type="entry name" value="EXOINULINASE INUD (AFU_ORTHOLOGUE AFUA_5G00480)"/>
    <property type="match status" value="1"/>
</dbReference>
<name>A0A450SBW3_9GAMM</name>
<evidence type="ECO:0000256" key="4">
    <source>
        <dbReference type="RuleBase" id="RU362110"/>
    </source>
</evidence>
<proteinExistence type="inferred from homology"/>
<dbReference type="Pfam" id="PF00251">
    <property type="entry name" value="Glyco_hydro_32N"/>
    <property type="match status" value="2"/>
</dbReference>
<reference evidence="8" key="1">
    <citation type="submission" date="2019-02" db="EMBL/GenBank/DDBJ databases">
        <authorList>
            <person name="Gruber-Vodicka R. H."/>
            <person name="Seah K. B. B."/>
        </authorList>
    </citation>
    <scope>NUCLEOTIDE SEQUENCE</scope>
    <source>
        <strain evidence="8">BECK_DK47</strain>
    </source>
</reference>
<dbReference type="GO" id="GO:0004575">
    <property type="term" value="F:sucrose alpha-glucosidase activity"/>
    <property type="evidence" value="ECO:0007669"/>
    <property type="project" value="TreeGrafter"/>
</dbReference>
<feature type="domain" description="Glycosyl hydrolase family 32 N-terminal" evidence="6">
    <location>
        <begin position="508"/>
        <end position="581"/>
    </location>
</feature>
<sequence>MRRVGGFYYLPMRGDSKILANATTAEKDRSNPMQNSVRYPFAVPETGPDCSPTTPATGNRQFPHRFPAGRHIPGFYRLRVYAFLLILLSPLLLAAAESAYNEPYRPQFHFTPEKNWMNDPNGPVYLAGEYHLFYQYDPLGSEPDHIGWGHAISEDLVHWRHLSPAIPEKQGIMTFSGSTVVDARNTSGFGDSGTTHSGEGPLVAIHTGYREADGRQAQYLAYSLDRGRTWTRYPGNPVLDIDSKDFRDPKVFWYESDKRWIMVVALAAKRRISFYSSPDLTQWEHRSDFGPAGAIGGAWECPDLFPLAVAGSPGLVRWVLEVGLDRRAISGGSGEQYFIGGFDGRRFLPDRPPEPASPPPKGRLLADFDRAFPPGWEREGNAFRIAPADSVTGGIGPGVLHSGLAGDGATGSLTSAAFPLEKDYLSFLIGGGRNSEKLTVALIVDGKTVRRTSGYNGDVLDWISWDVRPFRGQSAILRIADQDTGEYWGHLVVDNVVLSDTPARPSVHRGRWVDYGPDFYAATSWSGIPATDGRRLSIAWMNNWLYGRKIPTSPWRGAMTVPRVLGLRAGEDGALHLVQAPIQELQGLRGEAFETGPLTVSEGEKILKPIRGNRLELEATFQLPPHATPEKFGLIVHQADNQGTVIGYDTHQGEIFLDRRGAGKEDFDPNFPARVRGPLPISDGRITLHLFVDRSSVEVFGNDGRTVLTARVFPEAENQGVALFARGGEARLTALKAWKLRSIWEAGSFRDRETTGSE</sequence>
<dbReference type="InterPro" id="IPR023296">
    <property type="entry name" value="Glyco_hydro_beta-prop_sf"/>
</dbReference>
<dbReference type="Pfam" id="PF08244">
    <property type="entry name" value="Glyco_hydro_32C"/>
    <property type="match status" value="1"/>
</dbReference>
<evidence type="ECO:0000313" key="8">
    <source>
        <dbReference type="EMBL" id="VFJ49778.1"/>
    </source>
</evidence>
<dbReference type="PROSITE" id="PS00609">
    <property type="entry name" value="GLYCOSYL_HYDROL_F32"/>
    <property type="match status" value="1"/>
</dbReference>
<keyword evidence="5" id="KW-0812">Transmembrane</keyword>
<organism evidence="8">
    <name type="scientific">Candidatus Kentrum sp. DK</name>
    <dbReference type="NCBI Taxonomy" id="2126562"/>
    <lineage>
        <taxon>Bacteria</taxon>
        <taxon>Pseudomonadati</taxon>
        <taxon>Pseudomonadota</taxon>
        <taxon>Gammaproteobacteria</taxon>
        <taxon>Candidatus Kentrum</taxon>
    </lineage>
</organism>
<evidence type="ECO:0000256" key="5">
    <source>
        <dbReference type="SAM" id="Phobius"/>
    </source>
</evidence>
<keyword evidence="3 4" id="KW-0326">Glycosidase</keyword>
<evidence type="ECO:0000256" key="1">
    <source>
        <dbReference type="ARBA" id="ARBA00009902"/>
    </source>
</evidence>
<evidence type="ECO:0000259" key="7">
    <source>
        <dbReference type="Pfam" id="PF08244"/>
    </source>
</evidence>
<dbReference type="InterPro" id="IPR013320">
    <property type="entry name" value="ConA-like_dom_sf"/>
</dbReference>
<dbReference type="PANTHER" id="PTHR42800">
    <property type="entry name" value="EXOINULINASE INUD (AFU_ORTHOLOGUE AFUA_5G00480)"/>
    <property type="match status" value="1"/>
</dbReference>
<dbReference type="SMART" id="SM00640">
    <property type="entry name" value="Glyco_32"/>
    <property type="match status" value="1"/>
</dbReference>
<keyword evidence="5" id="KW-1133">Transmembrane helix</keyword>